<evidence type="ECO:0008006" key="5">
    <source>
        <dbReference type="Google" id="ProtNLM"/>
    </source>
</evidence>
<organism evidence="3 4">
    <name type="scientific">Paraglaciecola hydrolytica</name>
    <dbReference type="NCBI Taxonomy" id="1799789"/>
    <lineage>
        <taxon>Bacteria</taxon>
        <taxon>Pseudomonadati</taxon>
        <taxon>Pseudomonadota</taxon>
        <taxon>Gammaproteobacteria</taxon>
        <taxon>Alteromonadales</taxon>
        <taxon>Alteromonadaceae</taxon>
        <taxon>Paraglaciecola</taxon>
    </lineage>
</organism>
<dbReference type="AlphaFoldDB" id="A0A136A023"/>
<proteinExistence type="predicted"/>
<dbReference type="RefSeq" id="WP_068377673.1">
    <property type="nucleotide sequence ID" value="NZ_LSNE01000006.1"/>
</dbReference>
<evidence type="ECO:0000313" key="3">
    <source>
        <dbReference type="EMBL" id="KXI28596.1"/>
    </source>
</evidence>
<dbReference type="NCBIfam" id="TIGR02595">
    <property type="entry name" value="PEP_CTERM"/>
    <property type="match status" value="1"/>
</dbReference>
<sequence length="179" mass="18950">MKKLIVVLAFFIGFNANAGLINVDISNPTVSVGGTTELSILGAGFDPFDTFEFQLEFDTSLFSIDLVSMVSDLGDASDFIFEVTEQSYGIALSFINFDLFTSSEFIAAKINLTAIAKGSTSFNLANVIVEDFYGQGPIDFDIDGQLPAGVDVTGAVPAPATLGLFAVALTAFAGFRRKA</sequence>
<protein>
    <recommendedName>
        <fullName evidence="5">PEP-CTERM protein-sorting domain-containing protein</fullName>
    </recommendedName>
</protein>
<dbReference type="EMBL" id="LSNE01000006">
    <property type="protein sequence ID" value="KXI28596.1"/>
    <property type="molecule type" value="Genomic_DNA"/>
</dbReference>
<dbReference type="Proteomes" id="UP000070299">
    <property type="component" value="Unassembled WGS sequence"/>
</dbReference>
<dbReference type="GO" id="GO:0030246">
    <property type="term" value="F:carbohydrate binding"/>
    <property type="evidence" value="ECO:0007669"/>
    <property type="project" value="InterPro"/>
</dbReference>
<keyword evidence="1" id="KW-1133">Transmembrane helix</keyword>
<dbReference type="OrthoDB" id="5765992at2"/>
<evidence type="ECO:0000313" key="4">
    <source>
        <dbReference type="Proteomes" id="UP000070299"/>
    </source>
</evidence>
<keyword evidence="1" id="KW-0812">Transmembrane</keyword>
<comment type="caution">
    <text evidence="3">The sequence shown here is derived from an EMBL/GenBank/DDBJ whole genome shotgun (WGS) entry which is preliminary data.</text>
</comment>
<feature type="transmembrane region" description="Helical" evidence="1">
    <location>
        <begin position="156"/>
        <end position="175"/>
    </location>
</feature>
<name>A0A136A023_9ALTE</name>
<dbReference type="InterPro" id="IPR013424">
    <property type="entry name" value="Ice-binding_C"/>
</dbReference>
<reference evidence="4" key="1">
    <citation type="submission" date="2016-02" db="EMBL/GenBank/DDBJ databases">
        <authorList>
            <person name="Schultz-Johansen M."/>
            <person name="Glaring M.A."/>
            <person name="Bech P.K."/>
            <person name="Stougaard P."/>
        </authorList>
    </citation>
    <scope>NUCLEOTIDE SEQUENCE [LARGE SCALE GENOMIC DNA]</scope>
    <source>
        <strain evidence="4">S66</strain>
    </source>
</reference>
<evidence type="ECO:0000256" key="1">
    <source>
        <dbReference type="SAM" id="Phobius"/>
    </source>
</evidence>
<dbReference type="InterPro" id="IPR008965">
    <property type="entry name" value="CBM2/CBM3_carb-bd_dom_sf"/>
</dbReference>
<keyword evidence="4" id="KW-1185">Reference proteome</keyword>
<feature type="chain" id="PRO_5007469248" description="PEP-CTERM protein-sorting domain-containing protein" evidence="2">
    <location>
        <begin position="19"/>
        <end position="179"/>
    </location>
</feature>
<dbReference type="SUPFAM" id="SSF49384">
    <property type="entry name" value="Carbohydrate-binding domain"/>
    <property type="match status" value="1"/>
</dbReference>
<evidence type="ECO:0000256" key="2">
    <source>
        <dbReference type="SAM" id="SignalP"/>
    </source>
</evidence>
<feature type="signal peptide" evidence="2">
    <location>
        <begin position="1"/>
        <end position="18"/>
    </location>
</feature>
<keyword evidence="1" id="KW-0472">Membrane</keyword>
<accession>A0A136A023</accession>
<gene>
    <name evidence="3" type="ORF">AX660_16035</name>
</gene>
<keyword evidence="2" id="KW-0732">Signal</keyword>